<accession>G0S936</accession>
<dbReference type="eggNOG" id="KOG4650">
    <property type="taxonomic scope" value="Eukaryota"/>
</dbReference>
<dbReference type="InterPro" id="IPR010721">
    <property type="entry name" value="UstE-like"/>
</dbReference>
<dbReference type="RefSeq" id="XP_006694832.1">
    <property type="nucleotide sequence ID" value="XM_006694769.1"/>
</dbReference>
<feature type="transmembrane region" description="Helical" evidence="1">
    <location>
        <begin position="47"/>
        <end position="65"/>
    </location>
</feature>
<evidence type="ECO:0000256" key="1">
    <source>
        <dbReference type="SAM" id="Phobius"/>
    </source>
</evidence>
<proteinExistence type="predicted"/>
<dbReference type="OrthoDB" id="201504at2759"/>
<dbReference type="HOGENOM" id="CLU_043418_3_2_1"/>
<dbReference type="OMA" id="YRDISEY"/>
<dbReference type="GO" id="GO:0016020">
    <property type="term" value="C:membrane"/>
    <property type="evidence" value="ECO:0007669"/>
    <property type="project" value="TreeGrafter"/>
</dbReference>
<evidence type="ECO:0000313" key="3">
    <source>
        <dbReference type="Proteomes" id="UP000008066"/>
    </source>
</evidence>
<dbReference type="PANTHER" id="PTHR32251:SF17">
    <property type="entry name" value="STEROID 5-ALPHA REDUCTASE C-TERMINAL DOMAIN-CONTAINING PROTEIN"/>
    <property type="match status" value="1"/>
</dbReference>
<dbReference type="GeneID" id="18258478"/>
<dbReference type="PROSITE" id="PS50244">
    <property type="entry name" value="S5A_REDUCTASE"/>
    <property type="match status" value="1"/>
</dbReference>
<dbReference type="AlphaFoldDB" id="G0S936"/>
<gene>
    <name evidence="2" type="ORF">CTHT_0044400</name>
</gene>
<reference evidence="2 3" key="1">
    <citation type="journal article" date="2011" name="Cell">
        <title>Insight into structure and assembly of the nuclear pore complex by utilizing the genome of a eukaryotic thermophile.</title>
        <authorList>
            <person name="Amlacher S."/>
            <person name="Sarges P."/>
            <person name="Flemming D."/>
            <person name="van Noort V."/>
            <person name="Kunze R."/>
            <person name="Devos D.P."/>
            <person name="Arumugam M."/>
            <person name="Bork P."/>
            <person name="Hurt E."/>
        </authorList>
    </citation>
    <scope>NUCLEOTIDE SEQUENCE [LARGE SCALE GENOMIC DNA]</scope>
    <source>
        <strain evidence="3">DSM 1495 / CBS 144.50 / IMI 039719</strain>
    </source>
</reference>
<dbReference type="KEGG" id="cthr:CTHT_0044400"/>
<dbReference type="Gene3D" id="1.20.120.1630">
    <property type="match status" value="1"/>
</dbReference>
<keyword evidence="1" id="KW-0812">Transmembrane</keyword>
<feature type="transmembrane region" description="Helical" evidence="1">
    <location>
        <begin position="99"/>
        <end position="119"/>
    </location>
</feature>
<keyword evidence="1" id="KW-1133">Transmembrane helix</keyword>
<organism evidence="3">
    <name type="scientific">Chaetomium thermophilum (strain DSM 1495 / CBS 144.50 / IMI 039719)</name>
    <name type="common">Thermochaetoides thermophila</name>
    <dbReference type="NCBI Taxonomy" id="759272"/>
    <lineage>
        <taxon>Eukaryota</taxon>
        <taxon>Fungi</taxon>
        <taxon>Dikarya</taxon>
        <taxon>Ascomycota</taxon>
        <taxon>Pezizomycotina</taxon>
        <taxon>Sordariomycetes</taxon>
        <taxon>Sordariomycetidae</taxon>
        <taxon>Sordariales</taxon>
        <taxon>Chaetomiaceae</taxon>
        <taxon>Thermochaetoides</taxon>
    </lineage>
</organism>
<dbReference type="PANTHER" id="PTHR32251">
    <property type="entry name" value="3-OXO-5-ALPHA-STEROID 4-DEHYDROGENASE"/>
    <property type="match status" value="1"/>
</dbReference>
<dbReference type="Pfam" id="PF06966">
    <property type="entry name" value="DUF1295"/>
    <property type="match status" value="1"/>
</dbReference>
<dbReference type="EMBL" id="GL988043">
    <property type="protein sequence ID" value="EGS19947.1"/>
    <property type="molecule type" value="Genomic_DNA"/>
</dbReference>
<feature type="transmembrane region" description="Helical" evidence="1">
    <location>
        <begin position="131"/>
        <end position="153"/>
    </location>
</feature>
<protein>
    <submittedName>
        <fullName evidence="2">Uncharacterized protein</fullName>
    </submittedName>
</protein>
<name>G0S936_CHATD</name>
<dbReference type="Proteomes" id="UP000008066">
    <property type="component" value="Unassembled WGS sequence"/>
</dbReference>
<keyword evidence="3" id="KW-1185">Reference proteome</keyword>
<keyword evidence="1" id="KW-0472">Membrane</keyword>
<evidence type="ECO:0000313" key="2">
    <source>
        <dbReference type="EMBL" id="EGS19947.1"/>
    </source>
</evidence>
<sequence>MRSSPLLFSIAWIGQAAWVFFALIPVVLVNAVPGLVLAAHASAPSSLDITALALYAGGLLLETIADRQLWRWMQRKAKGAEEGRWLMTGLRAFCRYPNYLGEIIVWTGIATFAVNSVALVPQARSALSLDILSALVLCYASPAFVTFLLKNITGVALTEKRQREKFGHLPEYQQWVARTGTLLPKF</sequence>